<keyword evidence="2" id="KW-1185">Reference proteome</keyword>
<evidence type="ECO:0000313" key="1">
    <source>
        <dbReference type="EMBL" id="ADB35724.1"/>
    </source>
</evidence>
<dbReference type="KEGG" id="kfl:Kfla_6732"/>
<reference evidence="1 2" key="2">
    <citation type="journal article" date="2010" name="Stand. Genomic Sci.">
        <title>Complete genome sequence of Kribbella flavida type strain (IFO 14399).</title>
        <authorList>
            <person name="Pukall R."/>
            <person name="Lapidus A."/>
            <person name="Glavina Del Rio T."/>
            <person name="Copeland A."/>
            <person name="Tice H."/>
            <person name="Cheng J.-F."/>
            <person name="Lucas S."/>
            <person name="Chen F."/>
            <person name="Nolan M."/>
            <person name="LaButti K."/>
            <person name="Pati A."/>
            <person name="Ivanova N."/>
            <person name="Mavrommatis K."/>
            <person name="Mikhailova N."/>
            <person name="Pitluck S."/>
            <person name="Bruce D."/>
            <person name="Goodwin L."/>
            <person name="Land M."/>
            <person name="Hauser L."/>
            <person name="Chang Y.-J."/>
            <person name="Jeffries C.D."/>
            <person name="Chen A."/>
            <person name="Palaniappan K."/>
            <person name="Chain P."/>
            <person name="Rohde M."/>
            <person name="Goeker M."/>
            <person name="Bristow J."/>
            <person name="Eisen J.A."/>
            <person name="Markowitz V."/>
            <person name="Hugenholtz P."/>
            <person name="Kyrpides N.C."/>
            <person name="Klenk H.-P."/>
            <person name="Brettin T."/>
        </authorList>
    </citation>
    <scope>NUCLEOTIDE SEQUENCE [LARGE SCALE GENOMIC DNA]</scope>
    <source>
        <strain evidence="2">DSM 17836 / JCM 10339 / NBRC 14399</strain>
    </source>
</reference>
<dbReference type="Proteomes" id="UP000007967">
    <property type="component" value="Chromosome"/>
</dbReference>
<dbReference type="EMBL" id="CP001736">
    <property type="protein sequence ID" value="ADB35724.1"/>
    <property type="molecule type" value="Genomic_DNA"/>
</dbReference>
<sequence length="87" mass="9626">MRGAGDQLSIGERIAFYRRRRGLTQAVLAEDHQLGGDDIPAIRDALMSFHRLSRVLFGPSAPARVETTKVAVLTERACNQRGARPPR</sequence>
<dbReference type="STRING" id="479435.Kfla_6732"/>
<proteinExistence type="predicted"/>
<dbReference type="AlphaFoldDB" id="D2Q123"/>
<reference evidence="2" key="1">
    <citation type="submission" date="2009-09" db="EMBL/GenBank/DDBJ databases">
        <title>The complete genome of Kribbella flavida DSM 17836.</title>
        <authorList>
            <consortium name="US DOE Joint Genome Institute (JGI-PGF)"/>
            <person name="Lucas S."/>
            <person name="Copeland A."/>
            <person name="Lapidus A."/>
            <person name="Glavina del Rio T."/>
            <person name="Dalin E."/>
            <person name="Tice H."/>
            <person name="Bruce D."/>
            <person name="Goodwin L."/>
            <person name="Pitluck S."/>
            <person name="Kyrpides N."/>
            <person name="Mavromatis K."/>
            <person name="Ivanova N."/>
            <person name="Saunders E."/>
            <person name="Brettin T."/>
            <person name="Detter J.C."/>
            <person name="Han C."/>
            <person name="Larimer F."/>
            <person name="Land M."/>
            <person name="Hauser L."/>
            <person name="Markowitz V."/>
            <person name="Cheng J.-F."/>
            <person name="Hugenholtz P."/>
            <person name="Woyke T."/>
            <person name="Wu D."/>
            <person name="Pukall R."/>
            <person name="Klenk H.-P."/>
            <person name="Eisen J.A."/>
        </authorList>
    </citation>
    <scope>NUCLEOTIDE SEQUENCE [LARGE SCALE GENOMIC DNA]</scope>
    <source>
        <strain evidence="2">DSM 17836 / JCM 10339 / NBRC 14399</strain>
    </source>
</reference>
<organism evidence="1 2">
    <name type="scientific">Kribbella flavida (strain DSM 17836 / JCM 10339 / NBRC 14399)</name>
    <dbReference type="NCBI Taxonomy" id="479435"/>
    <lineage>
        <taxon>Bacteria</taxon>
        <taxon>Bacillati</taxon>
        <taxon>Actinomycetota</taxon>
        <taxon>Actinomycetes</taxon>
        <taxon>Propionibacteriales</taxon>
        <taxon>Kribbellaceae</taxon>
        <taxon>Kribbella</taxon>
    </lineage>
</organism>
<dbReference type="RefSeq" id="WP_012924276.1">
    <property type="nucleotide sequence ID" value="NC_013729.1"/>
</dbReference>
<dbReference type="eggNOG" id="COG1396">
    <property type="taxonomic scope" value="Bacteria"/>
</dbReference>
<evidence type="ECO:0000313" key="2">
    <source>
        <dbReference type="Proteomes" id="UP000007967"/>
    </source>
</evidence>
<name>D2Q123_KRIFD</name>
<accession>D2Q123</accession>
<dbReference type="HOGENOM" id="CLU_2479292_0_0_11"/>
<protein>
    <submittedName>
        <fullName evidence="1">Uncharacterized protein</fullName>
    </submittedName>
</protein>
<gene>
    <name evidence="1" type="ordered locus">Kfla_6732</name>
</gene>